<evidence type="ECO:0000313" key="2">
    <source>
        <dbReference type="EMBL" id="TBU56266.1"/>
    </source>
</evidence>
<reference evidence="1 3" key="1">
    <citation type="submission" date="2019-01" db="EMBL/GenBank/DDBJ databases">
        <title>Draft genome sequences of three monokaryotic isolates of the white-rot basidiomycete fungus Dichomitus squalens.</title>
        <authorList>
            <consortium name="DOE Joint Genome Institute"/>
            <person name="Lopez S.C."/>
            <person name="Andreopoulos B."/>
            <person name="Pangilinan J."/>
            <person name="Lipzen A."/>
            <person name="Riley R."/>
            <person name="Ahrendt S."/>
            <person name="Ng V."/>
            <person name="Barry K."/>
            <person name="Daum C."/>
            <person name="Grigoriev I.V."/>
            <person name="Hilden K.S."/>
            <person name="Makela M.R."/>
            <person name="de Vries R.P."/>
        </authorList>
    </citation>
    <scope>NUCLEOTIDE SEQUENCE [LARGE SCALE GENOMIC DNA]</scope>
    <source>
        <strain evidence="2 3">CBS 464.89</strain>
        <strain evidence="1">OM18370.1</strain>
    </source>
</reference>
<dbReference type="Proteomes" id="UP000292957">
    <property type="component" value="Unassembled WGS sequence"/>
</dbReference>
<protein>
    <submittedName>
        <fullName evidence="1">Uncharacterized protein</fullName>
    </submittedName>
</protein>
<dbReference type="Proteomes" id="UP000292082">
    <property type="component" value="Unassembled WGS sequence"/>
</dbReference>
<evidence type="ECO:0000313" key="3">
    <source>
        <dbReference type="Proteomes" id="UP000292082"/>
    </source>
</evidence>
<dbReference type="EMBL" id="ML143441">
    <property type="protein sequence ID" value="TBU26787.1"/>
    <property type="molecule type" value="Genomic_DNA"/>
</dbReference>
<accession>A0A4Q9MIQ9</accession>
<evidence type="ECO:0000313" key="1">
    <source>
        <dbReference type="EMBL" id="TBU26787.1"/>
    </source>
</evidence>
<gene>
    <name evidence="2" type="ORF">BD310DRAFT_950219</name>
    <name evidence="1" type="ORF">BD311DRAFT_666842</name>
</gene>
<keyword evidence="3" id="KW-1185">Reference proteome</keyword>
<dbReference type="AlphaFoldDB" id="A0A4Q9MIQ9"/>
<name>A0A4Q9MIQ9_9APHY</name>
<proteinExistence type="predicted"/>
<sequence length="117" mass="12602">MPRSPTRGEFGAPPIHVGVHMYVRRATCRVVGRPRDRCRALLGALGLSVAYVAVSLDICGLRDATRFGYVACASSPQHVFQTLSSLPLHSSEGVAFRLPVSDSSILERLVAEAALRV</sequence>
<organism evidence="1">
    <name type="scientific">Dichomitus squalens</name>
    <dbReference type="NCBI Taxonomy" id="114155"/>
    <lineage>
        <taxon>Eukaryota</taxon>
        <taxon>Fungi</taxon>
        <taxon>Dikarya</taxon>
        <taxon>Basidiomycota</taxon>
        <taxon>Agaricomycotina</taxon>
        <taxon>Agaricomycetes</taxon>
        <taxon>Polyporales</taxon>
        <taxon>Polyporaceae</taxon>
        <taxon>Dichomitus</taxon>
    </lineage>
</organism>
<dbReference type="EMBL" id="ML145154">
    <property type="protein sequence ID" value="TBU56266.1"/>
    <property type="molecule type" value="Genomic_DNA"/>
</dbReference>